<evidence type="ECO:0000313" key="3">
    <source>
        <dbReference type="Proteomes" id="UP000597989"/>
    </source>
</evidence>
<dbReference type="EMBL" id="BAAAHC010000003">
    <property type="protein sequence ID" value="GAA0509778.1"/>
    <property type="molecule type" value="Genomic_DNA"/>
</dbReference>
<dbReference type="AlphaFoldDB" id="A0A917NHB9"/>
<keyword evidence="4" id="KW-1185">Reference proteome</keyword>
<organism evidence="2 3">
    <name type="scientific">Saccharopolyspora thermophila</name>
    <dbReference type="NCBI Taxonomy" id="89367"/>
    <lineage>
        <taxon>Bacteria</taxon>
        <taxon>Bacillati</taxon>
        <taxon>Actinomycetota</taxon>
        <taxon>Actinomycetes</taxon>
        <taxon>Pseudonocardiales</taxon>
        <taxon>Pseudonocardiaceae</taxon>
        <taxon>Saccharopolyspora</taxon>
    </lineage>
</organism>
<evidence type="ECO:0000313" key="4">
    <source>
        <dbReference type="Proteomes" id="UP001500220"/>
    </source>
</evidence>
<reference evidence="1" key="5">
    <citation type="submission" date="2023-12" db="EMBL/GenBank/DDBJ databases">
        <authorList>
            <person name="Sun Q."/>
            <person name="Inoue M."/>
        </authorList>
    </citation>
    <scope>NUCLEOTIDE SEQUENCE</scope>
    <source>
        <strain evidence="1">JCM 10664</strain>
    </source>
</reference>
<protein>
    <submittedName>
        <fullName evidence="2">Uncharacterized protein</fullName>
    </submittedName>
</protein>
<dbReference type="Proteomes" id="UP001500220">
    <property type="component" value="Unassembled WGS sequence"/>
</dbReference>
<reference evidence="1" key="1">
    <citation type="journal article" date="2014" name="Int. J. Syst. Evol. Microbiol.">
        <title>Complete genome of a new Firmicutes species belonging to the dominant human colonic microbiota ('Ruminococcus bicirculans') reveals two chromosomes and a selective capacity to utilize plant glucans.</title>
        <authorList>
            <consortium name="NISC Comparative Sequencing Program"/>
            <person name="Wegmann U."/>
            <person name="Louis P."/>
            <person name="Goesmann A."/>
            <person name="Henrissat B."/>
            <person name="Duncan S.H."/>
            <person name="Flint H.J."/>
        </authorList>
    </citation>
    <scope>NUCLEOTIDE SEQUENCE</scope>
    <source>
        <strain evidence="1">JCM 10664</strain>
    </source>
</reference>
<sequence>MLKQWPQQHRGDDVDWPQFEAFVADISGQDLSGYFQEWFRGSAVPAKQHLWPGTLTP</sequence>
<evidence type="ECO:0000313" key="2">
    <source>
        <dbReference type="EMBL" id="GGJ01205.1"/>
    </source>
</evidence>
<proteinExistence type="predicted"/>
<reference evidence="2" key="4">
    <citation type="submission" date="2020-09" db="EMBL/GenBank/DDBJ databases">
        <authorList>
            <person name="Sun Q."/>
            <person name="Zhou Y."/>
        </authorList>
    </citation>
    <scope>NUCLEOTIDE SEQUENCE</scope>
    <source>
        <strain evidence="2">CGMCC 4.7206</strain>
    </source>
</reference>
<gene>
    <name evidence="1" type="ORF">GCM10009545_09870</name>
    <name evidence="2" type="ORF">GCM10011581_43020</name>
</gene>
<dbReference type="Proteomes" id="UP000597989">
    <property type="component" value="Unassembled WGS sequence"/>
</dbReference>
<comment type="caution">
    <text evidence="2">The sequence shown here is derived from an EMBL/GenBank/DDBJ whole genome shotgun (WGS) entry which is preliminary data.</text>
</comment>
<accession>A0A917NHB9</accession>
<reference evidence="4" key="3">
    <citation type="journal article" date="2019" name="Int. J. Syst. Evol. Microbiol.">
        <title>The Global Catalogue of Microorganisms (GCM) 10K type strain sequencing project: providing services to taxonomists for standard genome sequencing and annotation.</title>
        <authorList>
            <consortium name="The Broad Institute Genomics Platform"/>
            <consortium name="The Broad Institute Genome Sequencing Center for Infectious Disease"/>
            <person name="Wu L."/>
            <person name="Ma J."/>
        </authorList>
    </citation>
    <scope>NUCLEOTIDE SEQUENCE [LARGE SCALE GENOMIC DNA]</scope>
    <source>
        <strain evidence="4">JCM 10664</strain>
    </source>
</reference>
<evidence type="ECO:0000313" key="1">
    <source>
        <dbReference type="EMBL" id="GAA0509778.1"/>
    </source>
</evidence>
<reference evidence="2 3" key="2">
    <citation type="journal article" date="2014" name="Int. J. Syst. Evol. Microbiol.">
        <title>Complete genome sequence of Corynebacterium casei LMG S-19264T (=DSM 44701T), isolated from a smear-ripened cheese.</title>
        <authorList>
            <consortium name="US DOE Joint Genome Institute (JGI-PGF)"/>
            <person name="Walter F."/>
            <person name="Albersmeier A."/>
            <person name="Kalinowski J."/>
            <person name="Ruckert C."/>
        </authorList>
    </citation>
    <scope>NUCLEOTIDE SEQUENCE [LARGE SCALE GENOMIC DNA]</scope>
    <source>
        <strain evidence="2 3">CGMCC 4.7206</strain>
    </source>
</reference>
<name>A0A917NHB9_9PSEU</name>
<dbReference type="RefSeq" id="WP_188990511.1">
    <property type="nucleotide sequence ID" value="NZ_BAAAHC010000003.1"/>
</dbReference>
<dbReference type="EMBL" id="BMMT01000018">
    <property type="protein sequence ID" value="GGJ01205.1"/>
    <property type="molecule type" value="Genomic_DNA"/>
</dbReference>